<feature type="domain" description="HYR-like" evidence="1">
    <location>
        <begin position="548"/>
        <end position="618"/>
    </location>
</feature>
<dbReference type="Gene3D" id="2.60.40.10">
    <property type="entry name" value="Immunoglobulins"/>
    <property type="match status" value="11"/>
</dbReference>
<evidence type="ECO:0000259" key="1">
    <source>
        <dbReference type="Pfam" id="PF23237"/>
    </source>
</evidence>
<name>A0ABT6XPN3_9FLAO</name>
<protein>
    <submittedName>
        <fullName evidence="2">Gliding motility-associated C-terminal domain-containing protein</fullName>
    </submittedName>
</protein>
<dbReference type="InterPro" id="IPR026341">
    <property type="entry name" value="T9SS_type_B"/>
</dbReference>
<feature type="domain" description="HYR-like" evidence="1">
    <location>
        <begin position="60"/>
        <end position="128"/>
    </location>
</feature>
<feature type="non-terminal residue" evidence="2">
    <location>
        <position position="1"/>
    </location>
</feature>
<dbReference type="RefSeq" id="WP_283238738.1">
    <property type="nucleotide sequence ID" value="NZ_JASGBP010000003.1"/>
</dbReference>
<sequence>TDACGSGAVLTFNDVTTNGACAGSYSVTRTWTATDACGNSSTASQTINVQDTTAPVIAALPAPTTINCPATPVFEQATATDACGSGAVLTFNDVTTNGACAGSYSVTRTWTATDACGNSSTASQTINVHDITAPTFTVPADVTINAGQNCFADLNPITIGTVTNISDACDPNPTVSYEDSECFGNDTETNINSGNGNYFYFNVSGYDDLTAKDIEKVALAFETNQGKGRAEFILVSPSGQGVVLVGPYCSGGACEDANSSDKELYLPIFYPNSSGYPNWNNNNVIPQDTELNFTPHGALSSPNTITGLTSYVSSFENLTGPMNGTWFVFSRKQNNVNGSIDFKSVCLTPASTCESNKVITRTWTVTDACGNASSATQTIRIQDVTAPVISVLPSPTTINCPATPVFAQATATDNCDTNVSLTFADVTTNGQCAGSYSVTRTWTATDACGNTSTASQTINVQDVTAPVIAQLPAETTINCPATPVFAEATASDECGSAFELTFADVTTNGQCAGSYSVTRTWTATDACGNTSTASQTINVQDVTAPVIAQLPAETTINCPATPVFAEATASDECGSAFELTFADVTTNGQCAGSYSVTRTWTATDACGNTSTASQTINVQDVTAPTITSEASDIVVECDGNGNELALYTWLTNQGGATATDECSAVTWTNNFAEISGDCSTAVSVTFTATDECGNSSSTTATFTVNDTQNPTAPQAPASVTVACAADVPANISLTALDNCTGEITVEGVDATTPGNCEGTFTVIRTWTFTDACGNSSSVSQTINVVDDVAPVAPEAPASVTVACAADVPAMISLTAIDNCGAQITVEGVDATTQGNCPNSFIVTRTWTFTDACGNTSSVSQTINVVDDVAPVAPEAPASVTVACAADVPAMISLTATDNCGAQITVEGVDATTPGNCEGTFTVTRTWTFTDACGNTSSVSQTINVVDDVAPVAPEAPASVTVACAADVPAMISLTATDNCGAQITVEGVDATTPGNCEGTFTVTRTWTFTDACGNTSSVSQTINVVDDVAPVAPEAPANVTVACAADVPAMISLTATDNCGAQITVEGVDATTPGNCEGTFTVTRTWTFVDACGNSSSVSQTINVVDDVAPVAPEAPADVTVACAADVPAMISLTATDNCGAQITAEGVDATTQGNCPNSFNVIRTWTFTDACGNTSSVSQTINVVDDVAPIAPEAPANVTVACAGDVPAMISLTATDNCGDFITVDGVDSISEGNCLNTFTVTRTWTFTDACGNTSSVSQTINVVDDVAPIAPVAPADVTVTCAGDIPAMISLTATDNCSGEITVQGVDAVAPGSCANTFTVTRTWTFSDACGNSTSISQIINVNDTVAPTFNEQAPADTNASCDDIPAAAVLTASDNCGNATVTMTENTIQGNCPSNYQIVRTWTATDACGNTTTVVQIINVSDTTGPVLVGQLEPKIEATCDNIPAPPVLVFTDNCSAVGTPVYTETQTPAEGGVYTITRTWVVSDGCGNLSQEYTQFVFVTLVADIITLPSVQTSNDIDENISLDALLPAGATGGVWTNVNNVGGFNAQNNTFNPLGIPAGDYLFSYTISDGPCPVTYEVLIIVGQVNPCEAVIIHNVLTPNGDAFNEYFNIENIEDFDCYPTNKVEIYNRWGILVYETKNYDNNTRRFEGISEGRATVSKSEELPTGTYFYIIEWTTTDGTRVTKDGYLYLTR</sequence>
<dbReference type="Pfam" id="PF13585">
    <property type="entry name" value="CHU_C"/>
    <property type="match status" value="1"/>
</dbReference>
<proteinExistence type="predicted"/>
<feature type="domain" description="HYR-like" evidence="1">
    <location>
        <begin position="396"/>
        <end position="460"/>
    </location>
</feature>
<feature type="domain" description="HYR-like" evidence="1">
    <location>
        <begin position="713"/>
        <end position="784"/>
    </location>
</feature>
<organism evidence="2 3">
    <name type="scientific">Flavobacterium sedimenticola</name>
    <dbReference type="NCBI Taxonomy" id="3043286"/>
    <lineage>
        <taxon>Bacteria</taxon>
        <taxon>Pseudomonadati</taxon>
        <taxon>Bacteroidota</taxon>
        <taxon>Flavobacteriia</taxon>
        <taxon>Flavobacteriales</taxon>
        <taxon>Flavobacteriaceae</taxon>
        <taxon>Flavobacterium</taxon>
    </lineage>
</organism>
<dbReference type="InterPro" id="IPR057078">
    <property type="entry name" value="HYR-4C"/>
</dbReference>
<accession>A0ABT6XPN3</accession>
<dbReference type="InterPro" id="IPR043555">
    <property type="entry name" value="SRPX-like"/>
</dbReference>
<dbReference type="Proteomes" id="UP001230035">
    <property type="component" value="Unassembled WGS sequence"/>
</dbReference>
<gene>
    <name evidence="2" type="ORF">QHT84_06465</name>
</gene>
<feature type="domain" description="HYR-like" evidence="1">
    <location>
        <begin position="793"/>
        <end position="864"/>
    </location>
</feature>
<evidence type="ECO:0000313" key="2">
    <source>
        <dbReference type="EMBL" id="MDI9257053.1"/>
    </source>
</evidence>
<dbReference type="Pfam" id="PF23237">
    <property type="entry name" value="HYR_4C"/>
    <property type="match status" value="12"/>
</dbReference>
<comment type="caution">
    <text evidence="2">The sequence shown here is derived from an EMBL/GenBank/DDBJ whole genome shotgun (WGS) entry which is preliminary data.</text>
</comment>
<dbReference type="PANTHER" id="PTHR46343">
    <property type="entry name" value="HYR DOMAIN-CONTAINING PROTEIN"/>
    <property type="match status" value="1"/>
</dbReference>
<dbReference type="NCBIfam" id="TIGR04131">
    <property type="entry name" value="Bac_Flav_CTERM"/>
    <property type="match status" value="1"/>
</dbReference>
<dbReference type="InterPro" id="IPR013783">
    <property type="entry name" value="Ig-like_fold"/>
</dbReference>
<dbReference type="EMBL" id="JASGBP010000003">
    <property type="protein sequence ID" value="MDI9257053.1"/>
    <property type="molecule type" value="Genomic_DNA"/>
</dbReference>
<feature type="domain" description="HYR-like" evidence="1">
    <location>
        <begin position="873"/>
        <end position="944"/>
    </location>
</feature>
<feature type="domain" description="HYR-like" evidence="1">
    <location>
        <begin position="1033"/>
        <end position="1104"/>
    </location>
</feature>
<reference evidence="2 3" key="1">
    <citation type="submission" date="2023-05" db="EMBL/GenBank/DDBJ databases">
        <title>Flavobacterium sedimenti sp. nov., isolated from the sediment.</title>
        <authorList>
            <person name="Wu N."/>
        </authorList>
    </citation>
    <scope>NUCLEOTIDE SEQUENCE [LARGE SCALE GENOMIC DNA]</scope>
    <source>
        <strain evidence="2 3">YZ-48</strain>
    </source>
</reference>
<feature type="domain" description="HYR-like" evidence="1">
    <location>
        <begin position="469"/>
        <end position="539"/>
    </location>
</feature>
<feature type="domain" description="HYR-like" evidence="1">
    <location>
        <begin position="1113"/>
        <end position="1184"/>
    </location>
</feature>
<keyword evidence="3" id="KW-1185">Reference proteome</keyword>
<feature type="domain" description="HYR-like" evidence="1">
    <location>
        <begin position="1275"/>
        <end position="1344"/>
    </location>
</feature>
<dbReference type="PANTHER" id="PTHR46343:SF2">
    <property type="entry name" value="SUSHI_VON WILLEBRAND FACTOR TYPE A_EGF_PENTRAXIN DOMAIN-CONTAINING 1"/>
    <property type="match status" value="1"/>
</dbReference>
<feature type="domain" description="HYR-like" evidence="1">
    <location>
        <begin position="953"/>
        <end position="1024"/>
    </location>
</feature>
<feature type="domain" description="HYR-like" evidence="1">
    <location>
        <begin position="1193"/>
        <end position="1264"/>
    </location>
</feature>
<evidence type="ECO:0000313" key="3">
    <source>
        <dbReference type="Proteomes" id="UP001230035"/>
    </source>
</evidence>